<dbReference type="PROSITE" id="PS00094">
    <property type="entry name" value="C5_MTASE_1"/>
    <property type="match status" value="1"/>
</dbReference>
<reference evidence="9 10" key="1">
    <citation type="submission" date="2017-06" db="EMBL/GenBank/DDBJ databases">
        <title>Biodegradation of gentamicin by bacterial consortia AMQD4 in synthetic medium and raw gentamicin sewage.</title>
        <authorList>
            <person name="Chang H."/>
            <person name="Feng Y."/>
            <person name="Li Z."/>
            <person name="Xue J."/>
            <person name="Cheng D."/>
        </authorList>
    </citation>
    <scope>NUCLEOTIDE SEQUENCE [LARGE SCALE GENOMIC DNA]</scope>
    <source>
        <strain evidence="9 10">BZC3</strain>
    </source>
</reference>
<evidence type="ECO:0000256" key="8">
    <source>
        <dbReference type="RuleBase" id="RU000417"/>
    </source>
</evidence>
<dbReference type="PRINTS" id="PR00105">
    <property type="entry name" value="C5METTRFRASE"/>
</dbReference>
<dbReference type="GO" id="GO:0009307">
    <property type="term" value="P:DNA restriction-modification system"/>
    <property type="evidence" value="ECO:0007669"/>
    <property type="project" value="UniProtKB-KW"/>
</dbReference>
<evidence type="ECO:0000256" key="3">
    <source>
        <dbReference type="ARBA" id="ARBA00022691"/>
    </source>
</evidence>
<dbReference type="EMBL" id="CP021995">
    <property type="protein sequence ID" value="ASD25490.1"/>
    <property type="molecule type" value="Genomic_DNA"/>
</dbReference>
<accession>A0A1Z3LTK3</accession>
<dbReference type="GO" id="GO:0044027">
    <property type="term" value="P:negative regulation of gene expression via chromosomal CpG island methylation"/>
    <property type="evidence" value="ECO:0007669"/>
    <property type="project" value="TreeGrafter"/>
</dbReference>
<evidence type="ECO:0000256" key="5">
    <source>
        <dbReference type="ARBA" id="ARBA00047422"/>
    </source>
</evidence>
<gene>
    <name evidence="9" type="ORF">CD943_00385</name>
</gene>
<protein>
    <recommendedName>
        <fullName evidence="8">Cytosine-specific methyltransferase</fullName>
        <ecNumber evidence="8">2.1.1.37</ecNumber>
    </recommendedName>
</protein>
<evidence type="ECO:0000256" key="4">
    <source>
        <dbReference type="ARBA" id="ARBA00022747"/>
    </source>
</evidence>
<dbReference type="Gene3D" id="3.40.50.150">
    <property type="entry name" value="Vaccinia Virus protein VP39"/>
    <property type="match status" value="1"/>
</dbReference>
<keyword evidence="4" id="KW-0680">Restriction system</keyword>
<dbReference type="InterPro" id="IPR029063">
    <property type="entry name" value="SAM-dependent_MTases_sf"/>
</dbReference>
<dbReference type="PROSITE" id="PS00095">
    <property type="entry name" value="C5_MTASE_2"/>
    <property type="match status" value="1"/>
</dbReference>
<dbReference type="Proteomes" id="UP000197024">
    <property type="component" value="Chromosome"/>
</dbReference>
<evidence type="ECO:0000256" key="7">
    <source>
        <dbReference type="RuleBase" id="RU000416"/>
    </source>
</evidence>
<evidence type="ECO:0000256" key="1">
    <source>
        <dbReference type="ARBA" id="ARBA00022603"/>
    </source>
</evidence>
<dbReference type="InterPro" id="IPR031303">
    <property type="entry name" value="C5_meth_CS"/>
</dbReference>
<feature type="active site" evidence="6">
    <location>
        <position position="116"/>
    </location>
</feature>
<dbReference type="PANTHER" id="PTHR10629">
    <property type="entry name" value="CYTOSINE-SPECIFIC METHYLTRANSFERASE"/>
    <property type="match status" value="1"/>
</dbReference>
<dbReference type="SUPFAM" id="SSF53335">
    <property type="entry name" value="S-adenosyl-L-methionine-dependent methyltransferases"/>
    <property type="match status" value="1"/>
</dbReference>
<dbReference type="GO" id="GO:0003886">
    <property type="term" value="F:DNA (cytosine-5-)-methyltransferase activity"/>
    <property type="evidence" value="ECO:0007669"/>
    <property type="project" value="UniProtKB-EC"/>
</dbReference>
<dbReference type="Gene3D" id="3.90.120.10">
    <property type="entry name" value="DNA Methylase, subunit A, domain 2"/>
    <property type="match status" value="1"/>
</dbReference>
<proteinExistence type="inferred from homology"/>
<evidence type="ECO:0000313" key="10">
    <source>
        <dbReference type="Proteomes" id="UP000197024"/>
    </source>
</evidence>
<dbReference type="InterPro" id="IPR018117">
    <property type="entry name" value="C5_DNA_meth_AS"/>
</dbReference>
<dbReference type="REBASE" id="205398">
    <property type="entry name" value="M.BdiBZC3ORF385P"/>
</dbReference>
<dbReference type="GO" id="GO:0032259">
    <property type="term" value="P:methylation"/>
    <property type="evidence" value="ECO:0007669"/>
    <property type="project" value="UniProtKB-KW"/>
</dbReference>
<dbReference type="InterPro" id="IPR050390">
    <property type="entry name" value="C5-Methyltransferase"/>
</dbReference>
<name>A0A1Z3LTK3_BREDI</name>
<dbReference type="PANTHER" id="PTHR10629:SF52">
    <property type="entry name" value="DNA (CYTOSINE-5)-METHYLTRANSFERASE 1"/>
    <property type="match status" value="1"/>
</dbReference>
<keyword evidence="3 6" id="KW-0949">S-adenosyl-L-methionine</keyword>
<dbReference type="Pfam" id="PF00145">
    <property type="entry name" value="DNA_methylase"/>
    <property type="match status" value="1"/>
</dbReference>
<dbReference type="NCBIfam" id="TIGR00675">
    <property type="entry name" value="dcm"/>
    <property type="match status" value="1"/>
</dbReference>
<dbReference type="InterPro" id="IPR001525">
    <property type="entry name" value="C5_MeTfrase"/>
</dbReference>
<evidence type="ECO:0000313" key="9">
    <source>
        <dbReference type="EMBL" id="ASD25490.1"/>
    </source>
</evidence>
<comment type="similarity">
    <text evidence="6 7">Belongs to the class I-like SAM-binding methyltransferase superfamily. C5-methyltransferase family.</text>
</comment>
<evidence type="ECO:0000256" key="2">
    <source>
        <dbReference type="ARBA" id="ARBA00022679"/>
    </source>
</evidence>
<dbReference type="AlphaFoldDB" id="A0A1Z3LTK3"/>
<dbReference type="PROSITE" id="PS51679">
    <property type="entry name" value="SAM_MT_C5"/>
    <property type="match status" value="1"/>
</dbReference>
<reference evidence="9 10" key="2">
    <citation type="submission" date="2017-06" db="EMBL/GenBank/DDBJ databases">
        <authorList>
            <person name="Kim H.J."/>
            <person name="Triplett B.A."/>
        </authorList>
    </citation>
    <scope>NUCLEOTIDE SEQUENCE [LARGE SCALE GENOMIC DNA]</scope>
    <source>
        <strain evidence="9 10">BZC3</strain>
    </source>
</reference>
<dbReference type="GO" id="GO:0003677">
    <property type="term" value="F:DNA binding"/>
    <property type="evidence" value="ECO:0007669"/>
    <property type="project" value="TreeGrafter"/>
</dbReference>
<keyword evidence="1 6" id="KW-0489">Methyltransferase</keyword>
<organism evidence="9 10">
    <name type="scientific">Brevundimonas diminuta</name>
    <name type="common">Pseudomonas diminuta</name>
    <dbReference type="NCBI Taxonomy" id="293"/>
    <lineage>
        <taxon>Bacteria</taxon>
        <taxon>Pseudomonadati</taxon>
        <taxon>Pseudomonadota</taxon>
        <taxon>Alphaproteobacteria</taxon>
        <taxon>Caulobacterales</taxon>
        <taxon>Caulobacteraceae</taxon>
        <taxon>Brevundimonas</taxon>
    </lineage>
</organism>
<keyword evidence="2 6" id="KW-0808">Transferase</keyword>
<sequence>MYVGSDSIVTDVCGDVDTQITAACPTSAANDPVVVDLFAGAGGFSAGAIDAGFRIAGAIEFDKHAASTYRANIKSSDGKPVVVVDDDILTISPESARTRWALEPGQCDLIIGGPPCQGFSTHRIKDAGVGDPRNKLLKRYFEFVGHLRPRAFVVENVPGLTWARHKPFLDEFLKLANAANYDVGDPRIINAADYGVPQSRKRVFILGVDRRRPLDLAWPPEPTHRAPHRTEDAGAPWRTCENVFRPARKGDPLDIHMNSGPALVAVFASTPANGGSRSESSRILPCHAAHNGHKDVYGRIDPKKPAPTMTTACINPSKGRFVHPTEHHGITARQAARIQTFPDTYEFIGGLTAAGRQIGNAVPVDLAAALLRPIAAAIKAAKAAEAAANRN</sequence>
<dbReference type="EC" id="2.1.1.37" evidence="8"/>
<evidence type="ECO:0000256" key="6">
    <source>
        <dbReference type="PROSITE-ProRule" id="PRU01016"/>
    </source>
</evidence>
<comment type="catalytic activity">
    <reaction evidence="5 8">
        <text>a 2'-deoxycytidine in DNA + S-adenosyl-L-methionine = a 5-methyl-2'-deoxycytidine in DNA + S-adenosyl-L-homocysteine + H(+)</text>
        <dbReference type="Rhea" id="RHEA:13681"/>
        <dbReference type="Rhea" id="RHEA-COMP:11369"/>
        <dbReference type="Rhea" id="RHEA-COMP:11370"/>
        <dbReference type="ChEBI" id="CHEBI:15378"/>
        <dbReference type="ChEBI" id="CHEBI:57856"/>
        <dbReference type="ChEBI" id="CHEBI:59789"/>
        <dbReference type="ChEBI" id="CHEBI:85452"/>
        <dbReference type="ChEBI" id="CHEBI:85454"/>
        <dbReference type="EC" id="2.1.1.37"/>
    </reaction>
</comment>